<dbReference type="EMBL" id="KE343526">
    <property type="protein sequence ID" value="EXB32789.1"/>
    <property type="molecule type" value="Genomic_DNA"/>
</dbReference>
<feature type="compositionally biased region" description="Basic and acidic residues" evidence="1">
    <location>
        <begin position="10"/>
        <end position="29"/>
    </location>
</feature>
<dbReference type="Proteomes" id="UP000030645">
    <property type="component" value="Unassembled WGS sequence"/>
</dbReference>
<evidence type="ECO:0008006" key="4">
    <source>
        <dbReference type="Google" id="ProtNLM"/>
    </source>
</evidence>
<evidence type="ECO:0000256" key="1">
    <source>
        <dbReference type="SAM" id="MobiDB-lite"/>
    </source>
</evidence>
<feature type="region of interest" description="Disordered" evidence="1">
    <location>
        <begin position="1"/>
        <end position="31"/>
    </location>
</feature>
<dbReference type="AlphaFoldDB" id="W9QF55"/>
<protein>
    <recommendedName>
        <fullName evidence="4">Late embryogenesis abundant protein LEA-2 subgroup domain-containing protein</fullName>
    </recommendedName>
</protein>
<dbReference type="eggNOG" id="ENOG502QV4I">
    <property type="taxonomic scope" value="Eukaryota"/>
</dbReference>
<evidence type="ECO:0000313" key="2">
    <source>
        <dbReference type="EMBL" id="EXB32789.1"/>
    </source>
</evidence>
<dbReference type="OrthoDB" id="777193at2759"/>
<dbReference type="InterPro" id="IPR055276">
    <property type="entry name" value="NHL41-like"/>
</dbReference>
<reference evidence="3" key="1">
    <citation type="submission" date="2013-01" db="EMBL/GenBank/DDBJ databases">
        <title>Draft Genome Sequence of a Mulberry Tree, Morus notabilis C.K. Schneid.</title>
        <authorList>
            <person name="He N."/>
            <person name="Zhao S."/>
        </authorList>
    </citation>
    <scope>NUCLEOTIDE SEQUENCE</scope>
</reference>
<dbReference type="PANTHER" id="PTHR48436:SF1">
    <property type="entry name" value="2, PUTATIVE-RELATED"/>
    <property type="match status" value="1"/>
</dbReference>
<dbReference type="STRING" id="981085.W9QF55"/>
<keyword evidence="3" id="KW-1185">Reference proteome</keyword>
<feature type="compositionally biased region" description="Polar residues" evidence="1">
    <location>
        <begin position="54"/>
        <end position="71"/>
    </location>
</feature>
<organism evidence="2 3">
    <name type="scientific">Morus notabilis</name>
    <dbReference type="NCBI Taxonomy" id="981085"/>
    <lineage>
        <taxon>Eukaryota</taxon>
        <taxon>Viridiplantae</taxon>
        <taxon>Streptophyta</taxon>
        <taxon>Embryophyta</taxon>
        <taxon>Tracheophyta</taxon>
        <taxon>Spermatophyta</taxon>
        <taxon>Magnoliopsida</taxon>
        <taxon>eudicotyledons</taxon>
        <taxon>Gunneridae</taxon>
        <taxon>Pentapetalae</taxon>
        <taxon>rosids</taxon>
        <taxon>fabids</taxon>
        <taxon>Rosales</taxon>
        <taxon>Moraceae</taxon>
        <taxon>Moreae</taxon>
        <taxon>Morus</taxon>
    </lineage>
</organism>
<gene>
    <name evidence="2" type="ORF">L484_012520</name>
</gene>
<dbReference type="KEGG" id="mnt:21395729"/>
<name>W9QF55_9ROSA</name>
<dbReference type="PANTHER" id="PTHR48436">
    <property type="entry name" value="2, PUTATIVE-RELATED"/>
    <property type="match status" value="1"/>
</dbReference>
<feature type="region of interest" description="Disordered" evidence="1">
    <location>
        <begin position="54"/>
        <end position="81"/>
    </location>
</feature>
<accession>W9QF55</accession>
<sequence>MDHHHHHDHDHHAADDHDHHAGGDQDHQETSSLFHSYPNYHAYFVQSPYTVYSSNPDHNRNSTAAAESTFHSPARHDTATPIILRHDYSPSSRGSNNSFNLHHKKISYDARSHETETEIINNTDLNRLIIVDSTSSILDHHDDHDEDQYYYGEKSSLWKRSCSYENSDPTMWICLQISCRFLVSLSVALLVFYIATRPPPPKISIEMGKIGEFVLGEGVDASGVTTKILTCNFSLNLIIENKSKLFGLHVHPPSMEISFQRLIFAFAHGPRKLYAESGVTAFPLYIGTKNKALYGAGREMEDMLESGQGMPLMIGVKLSSSFRVVMNLIHPKFHHHARCLLLLHKPYDKTHPTHFYNSTCTTIT</sequence>
<proteinExistence type="predicted"/>
<evidence type="ECO:0000313" key="3">
    <source>
        <dbReference type="Proteomes" id="UP000030645"/>
    </source>
</evidence>